<proteinExistence type="predicted"/>
<reference evidence="3 4" key="1">
    <citation type="submission" date="2013-03" db="EMBL/GenBank/DDBJ databases">
        <title>The Genome Sequence of Exophiala aquamarina CBS 119918.</title>
        <authorList>
            <consortium name="The Broad Institute Genomics Platform"/>
            <person name="Cuomo C."/>
            <person name="de Hoog S."/>
            <person name="Gorbushina A."/>
            <person name="Walker B."/>
            <person name="Young S.K."/>
            <person name="Zeng Q."/>
            <person name="Gargeya S."/>
            <person name="Fitzgerald M."/>
            <person name="Haas B."/>
            <person name="Abouelleil A."/>
            <person name="Allen A.W."/>
            <person name="Alvarado L."/>
            <person name="Arachchi H.M."/>
            <person name="Berlin A.M."/>
            <person name="Chapman S.B."/>
            <person name="Gainer-Dewar J."/>
            <person name="Goldberg J."/>
            <person name="Griggs A."/>
            <person name="Gujja S."/>
            <person name="Hansen M."/>
            <person name="Howarth C."/>
            <person name="Imamovic A."/>
            <person name="Ireland A."/>
            <person name="Larimer J."/>
            <person name="McCowan C."/>
            <person name="Murphy C."/>
            <person name="Pearson M."/>
            <person name="Poon T.W."/>
            <person name="Priest M."/>
            <person name="Roberts A."/>
            <person name="Saif S."/>
            <person name="Shea T."/>
            <person name="Sisk P."/>
            <person name="Sykes S."/>
            <person name="Wortman J."/>
            <person name="Nusbaum C."/>
            <person name="Birren B."/>
        </authorList>
    </citation>
    <scope>NUCLEOTIDE SEQUENCE [LARGE SCALE GENOMIC DNA]</scope>
    <source>
        <strain evidence="3 4">CBS 119918</strain>
    </source>
</reference>
<feature type="region of interest" description="Disordered" evidence="1">
    <location>
        <begin position="1"/>
        <end position="40"/>
    </location>
</feature>
<evidence type="ECO:0000256" key="1">
    <source>
        <dbReference type="SAM" id="MobiDB-lite"/>
    </source>
</evidence>
<gene>
    <name evidence="3" type="ORF">A1O9_10464</name>
</gene>
<evidence type="ECO:0000313" key="3">
    <source>
        <dbReference type="EMBL" id="KEF53489.1"/>
    </source>
</evidence>
<feature type="transmembrane region" description="Helical" evidence="2">
    <location>
        <begin position="716"/>
        <end position="738"/>
    </location>
</feature>
<evidence type="ECO:0000313" key="4">
    <source>
        <dbReference type="Proteomes" id="UP000027920"/>
    </source>
</evidence>
<dbReference type="EMBL" id="AMGV01000013">
    <property type="protein sequence ID" value="KEF53489.1"/>
    <property type="molecule type" value="Genomic_DNA"/>
</dbReference>
<accession>A0A072P043</accession>
<feature type="compositionally biased region" description="Basic and acidic residues" evidence="1">
    <location>
        <begin position="12"/>
        <end position="23"/>
    </location>
</feature>
<organism evidence="3 4">
    <name type="scientific">Exophiala aquamarina CBS 119918</name>
    <dbReference type="NCBI Taxonomy" id="1182545"/>
    <lineage>
        <taxon>Eukaryota</taxon>
        <taxon>Fungi</taxon>
        <taxon>Dikarya</taxon>
        <taxon>Ascomycota</taxon>
        <taxon>Pezizomycotina</taxon>
        <taxon>Eurotiomycetes</taxon>
        <taxon>Chaetothyriomycetidae</taxon>
        <taxon>Chaetothyriales</taxon>
        <taxon>Herpotrichiellaceae</taxon>
        <taxon>Exophiala</taxon>
    </lineage>
</organism>
<feature type="transmembrane region" description="Helical" evidence="2">
    <location>
        <begin position="119"/>
        <end position="140"/>
    </location>
</feature>
<keyword evidence="2" id="KW-1133">Transmembrane helix</keyword>
<dbReference type="HOGENOM" id="CLU_003476_0_0_1"/>
<protein>
    <submittedName>
        <fullName evidence="3">Uncharacterized protein</fullName>
    </submittedName>
</protein>
<dbReference type="InterPro" id="IPR021840">
    <property type="entry name" value="DUF3433"/>
</dbReference>
<dbReference type="Pfam" id="PF11915">
    <property type="entry name" value="DUF3433"/>
    <property type="match status" value="2"/>
</dbReference>
<dbReference type="PANTHER" id="PTHR37544">
    <property type="entry name" value="SPRAY-RELATED"/>
    <property type="match status" value="1"/>
</dbReference>
<keyword evidence="2" id="KW-0472">Membrane</keyword>
<dbReference type="GeneID" id="25285368"/>
<name>A0A072P043_9EURO</name>
<sequence length="1439" mass="157545">MVTNIVDSGPARPERNSLGREVNEPPSPQQTIQNLRASSTEKARARLLPASTVEKSAKESSNISKPSRAQWLPIALRWPYLCTILGVTLIVLAVVIALHVRSKLHSGLADDDGSNGTYFLSRFLPTVVAVSYVFATSIILEDVKRSEPYARMSSPAGAPATNTLFWVARAWWTTLYDSLPSKKRGQRFSCSMFCASLVLILGFLILSPFSSTFLVTNDVVFSKDRTFGQLPLSSRLPIQPTASSTTYFRTIGNVLQNVTTSSWITEKYAVLPLWPADQIVESMSAFVGQGSEIWHAETLVVSTELECEPLDLTDVSWVQGVLQPEYTDPSITFATESGCTLSMIVSNSSGLSAFASWTVPTDFASDDAHAFNSTGCIGDEVMMFATPPLAGNLSVSSPDPNIQAKGLLCTAQYFYANATVAVTVGSGESVVTVDEQEYMANRRPVPESFFDVIGAQNVFLTKTSWPQRLFAGNDYIEIRGPGALLAASYEFSVERLVQDQLLLSKAQTLKQRFLGEMLRDTFDSALLSDEPRVQVDGKVSSNRRRVLVVPAVAITLEVALGINFILLLLTLMNSRLSKRPLELNADPATSIAVATFASQEPHTLRQLNDASIANPLELLTHLKDLWCRNMDNGLYIFDPGHRSDGQQTAKLMKKLKTSSSLPTVLHLVPVLCLFVSMLAVAVTISVLLGFSETDDLYQTAFVYQIDFAVAGMQLDAINPAAVLTTFLAACITLWWGAVESSIRKLQPFLALAKGPVRTEDGTGLSYETSYLLWAAVKAIKRSHWLLALVSCGAFYAEIFTISMSALWSRTHSEKNFVSQIPVSLEIRQIPLVLVGHLNNNDFYSSAYRGEALRESFTNQTTSWMYGANIQLALNGSQPPWSSDGWSFAPVDLSVLPKKTLQNIGDDSATSDESGVPLPSSTLATLDTAAMHARIECIPYDPFEDTSIWTTEQDLTNSTYWNTSSNPSSLETAYELGTIACSTDNPNIGLGYLCGTAGGINVTTTFYVQPPQLSCCENRTEDEYGLASVGYWSANRSPGVLFPSVTADYPFNFTVKWIHGTPQEGFVMANASSESRRLLWHEPPEMTALNCRPIIETANARVTVDITSLKVQHYSLTSDPVPDTKAWNDLFTYHVAEEDLPSDINGYPVNVTVSHGAYFLAALIGASDISALSATPRSGYQDTETLDDQTFNIRKQGLNLDYMSYSMLSLVGFDPTALLNPTTMERTAQQVFSTFFQHFASSSVTTAQGGWAFQKLDERLPADLTDVEDQSTVDPPANPRAGELVSVEVVQPVEVLKMSRVAATIALAVLLWLLVSTLALAWRSRTYKARLRWRVETIADVLLMVAGSERLLGMLKAKDMVKTKVDPHATAMLADFTTKDRNLRWGIELATADVTKDTRRESAPAVTTAMVPLSPSHTVSPTPVQERAPLIPTKITSPPL</sequence>
<dbReference type="PANTHER" id="PTHR37544:SF3">
    <property type="entry name" value="SPRAY"/>
    <property type="match status" value="1"/>
</dbReference>
<comment type="caution">
    <text evidence="3">The sequence shown here is derived from an EMBL/GenBank/DDBJ whole genome shotgun (WGS) entry which is preliminary data.</text>
</comment>
<feature type="transmembrane region" description="Helical" evidence="2">
    <location>
        <begin position="784"/>
        <end position="807"/>
    </location>
</feature>
<dbReference type="Proteomes" id="UP000027920">
    <property type="component" value="Unassembled WGS sequence"/>
</dbReference>
<dbReference type="VEuPathDB" id="FungiDB:A1O9_10464"/>
<keyword evidence="2" id="KW-0812">Transmembrane</keyword>
<feature type="transmembrane region" description="Helical" evidence="2">
    <location>
        <begin position="78"/>
        <end position="99"/>
    </location>
</feature>
<feature type="transmembrane region" description="Helical" evidence="2">
    <location>
        <begin position="547"/>
        <end position="569"/>
    </location>
</feature>
<feature type="transmembrane region" description="Helical" evidence="2">
    <location>
        <begin position="188"/>
        <end position="209"/>
    </location>
</feature>
<keyword evidence="4" id="KW-1185">Reference proteome</keyword>
<feature type="transmembrane region" description="Helical" evidence="2">
    <location>
        <begin position="664"/>
        <end position="690"/>
    </location>
</feature>
<evidence type="ECO:0000256" key="2">
    <source>
        <dbReference type="SAM" id="Phobius"/>
    </source>
</evidence>
<dbReference type="OrthoDB" id="3248909at2759"/>
<dbReference type="RefSeq" id="XP_013256079.1">
    <property type="nucleotide sequence ID" value="XM_013400625.1"/>
</dbReference>
<feature type="compositionally biased region" description="Polar residues" evidence="1">
    <location>
        <begin position="29"/>
        <end position="38"/>
    </location>
</feature>
<feature type="transmembrane region" description="Helical" evidence="2">
    <location>
        <begin position="1300"/>
        <end position="1321"/>
    </location>
</feature>